<comment type="catalytic activity">
    <reaction evidence="1">
        <text>1-(5-phospho-beta-D-ribosyl)-ATP + diphosphate = 5-phospho-alpha-D-ribose 1-diphosphate + ATP</text>
        <dbReference type="Rhea" id="RHEA:18473"/>
        <dbReference type="ChEBI" id="CHEBI:30616"/>
        <dbReference type="ChEBI" id="CHEBI:33019"/>
        <dbReference type="ChEBI" id="CHEBI:58017"/>
        <dbReference type="ChEBI" id="CHEBI:73183"/>
        <dbReference type="EC" id="2.4.2.17"/>
    </reaction>
</comment>
<keyword evidence="10 16" id="KW-0808">Transferase</keyword>
<evidence type="ECO:0000256" key="2">
    <source>
        <dbReference type="ARBA" id="ARBA00004496"/>
    </source>
</evidence>
<dbReference type="FunFam" id="3.40.190.10:FF:000011">
    <property type="entry name" value="ATP phosphoribosyltransferase"/>
    <property type="match status" value="1"/>
</dbReference>
<accession>A0A3B1AYY9</accession>
<keyword evidence="9 16" id="KW-0328">Glycosyltransferase</keyword>
<sequence length="213" mass="23108">MNNITDPITIAVSKGRILKDTLPLLAHAGIVPVDDLATTRKLILDTTIENIKLVIIRATDVSTYVEYGAADIGVAGKDTLIEHGGEGFYEPLDLQIAKCKLMVAGPENRIARPGRLRIATKYVKSARQYYGSLGKQVEIIKLYGSMELAPIVGLSDYIVDLVDTGNTLKANGLVPLEHICDISSRLVVNKASMKMKHQAITRLINLISDAVGN</sequence>
<feature type="domain" description="ATP phosphoribosyltransferase catalytic" evidence="15">
    <location>
        <begin position="57"/>
        <end position="207"/>
    </location>
</feature>
<evidence type="ECO:0000256" key="8">
    <source>
        <dbReference type="ARBA" id="ARBA00022605"/>
    </source>
</evidence>
<evidence type="ECO:0000256" key="10">
    <source>
        <dbReference type="ARBA" id="ARBA00022679"/>
    </source>
</evidence>
<dbReference type="NCBIfam" id="TIGR00070">
    <property type="entry name" value="hisG"/>
    <property type="match status" value="1"/>
</dbReference>
<evidence type="ECO:0000256" key="7">
    <source>
        <dbReference type="ARBA" id="ARBA00022490"/>
    </source>
</evidence>
<dbReference type="Gene3D" id="3.40.190.10">
    <property type="entry name" value="Periplasmic binding protein-like II"/>
    <property type="match status" value="2"/>
</dbReference>
<keyword evidence="13" id="KW-0368">Histidine biosynthesis</keyword>
<name>A0A3B1AYY9_9ZZZZ</name>
<evidence type="ECO:0000256" key="1">
    <source>
        <dbReference type="ARBA" id="ARBA00000915"/>
    </source>
</evidence>
<proteinExistence type="inferred from homology"/>
<gene>
    <name evidence="16" type="ORF">MNBD_GAMMA22-1479</name>
</gene>
<dbReference type="InterPro" id="IPR024893">
    <property type="entry name" value="ATP_PRibTrfase_HisG_short"/>
</dbReference>
<dbReference type="SUPFAM" id="SSF53850">
    <property type="entry name" value="Periplasmic binding protein-like II"/>
    <property type="match status" value="1"/>
</dbReference>
<keyword evidence="11" id="KW-0547">Nucleotide-binding</keyword>
<protein>
    <recommendedName>
        <fullName evidence="6">ATP phosphoribosyltransferase</fullName>
        <ecNumber evidence="5">2.4.2.17</ecNumber>
    </recommendedName>
</protein>
<comment type="pathway">
    <text evidence="3">Amino-acid biosynthesis; L-histidine biosynthesis; L-histidine from 5-phospho-alpha-D-ribose 1-diphosphate: step 1/9.</text>
</comment>
<evidence type="ECO:0000313" key="16">
    <source>
        <dbReference type="EMBL" id="VAW99264.1"/>
    </source>
</evidence>
<dbReference type="HAMAP" id="MF_01018">
    <property type="entry name" value="HisG_Short"/>
    <property type="match status" value="1"/>
</dbReference>
<dbReference type="CDD" id="cd13595">
    <property type="entry name" value="PBP2_HisGs"/>
    <property type="match status" value="1"/>
</dbReference>
<dbReference type="GO" id="GO:0005737">
    <property type="term" value="C:cytoplasm"/>
    <property type="evidence" value="ECO:0007669"/>
    <property type="project" value="UniProtKB-SubCell"/>
</dbReference>
<dbReference type="InterPro" id="IPR018198">
    <property type="entry name" value="ATP_PRibTrfase_CS"/>
</dbReference>
<evidence type="ECO:0000256" key="11">
    <source>
        <dbReference type="ARBA" id="ARBA00022741"/>
    </source>
</evidence>
<comment type="function">
    <text evidence="14">Catalyzes the condensation of ATP and 5-phosphoribose 1-diphosphate to form N'-(5'-phosphoribosyl)-ATP (PR-ATP). Has a crucial role in the pathway because the rate of histidine biosynthesis seems to be controlled primarily by regulation of HisG enzymatic activity.</text>
</comment>
<dbReference type="AlphaFoldDB" id="A0A3B1AYY9"/>
<dbReference type="InterPro" id="IPR013820">
    <property type="entry name" value="ATP_PRibTrfase_cat"/>
</dbReference>
<evidence type="ECO:0000256" key="13">
    <source>
        <dbReference type="ARBA" id="ARBA00023102"/>
    </source>
</evidence>
<evidence type="ECO:0000256" key="6">
    <source>
        <dbReference type="ARBA" id="ARBA00020998"/>
    </source>
</evidence>
<dbReference type="FunFam" id="3.40.190.10:FF:000008">
    <property type="entry name" value="ATP phosphoribosyltransferase"/>
    <property type="match status" value="1"/>
</dbReference>
<dbReference type="EC" id="2.4.2.17" evidence="5"/>
<keyword evidence="12" id="KW-0067">ATP-binding</keyword>
<evidence type="ECO:0000256" key="3">
    <source>
        <dbReference type="ARBA" id="ARBA00004667"/>
    </source>
</evidence>
<evidence type="ECO:0000259" key="15">
    <source>
        <dbReference type="Pfam" id="PF01634"/>
    </source>
</evidence>
<dbReference type="EMBL" id="UOFS01000039">
    <property type="protein sequence ID" value="VAW99264.1"/>
    <property type="molecule type" value="Genomic_DNA"/>
</dbReference>
<comment type="similarity">
    <text evidence="4">Belongs to the ATP phosphoribosyltransferase family. Short subfamily.</text>
</comment>
<keyword evidence="7" id="KW-0963">Cytoplasm</keyword>
<evidence type="ECO:0000256" key="4">
    <source>
        <dbReference type="ARBA" id="ARBA00009489"/>
    </source>
</evidence>
<dbReference type="GO" id="GO:0000105">
    <property type="term" value="P:L-histidine biosynthetic process"/>
    <property type="evidence" value="ECO:0007669"/>
    <property type="project" value="UniProtKB-UniPathway"/>
</dbReference>
<dbReference type="InterPro" id="IPR001348">
    <property type="entry name" value="ATP_PRibTrfase_HisG"/>
</dbReference>
<evidence type="ECO:0000256" key="12">
    <source>
        <dbReference type="ARBA" id="ARBA00022840"/>
    </source>
</evidence>
<evidence type="ECO:0000256" key="5">
    <source>
        <dbReference type="ARBA" id="ARBA00011946"/>
    </source>
</evidence>
<evidence type="ECO:0000256" key="9">
    <source>
        <dbReference type="ARBA" id="ARBA00022676"/>
    </source>
</evidence>
<dbReference type="GO" id="GO:0005524">
    <property type="term" value="F:ATP binding"/>
    <property type="evidence" value="ECO:0007669"/>
    <property type="project" value="UniProtKB-KW"/>
</dbReference>
<keyword evidence="8" id="KW-0028">Amino-acid biosynthesis</keyword>
<dbReference type="GO" id="GO:0003879">
    <property type="term" value="F:ATP phosphoribosyltransferase activity"/>
    <property type="evidence" value="ECO:0007669"/>
    <property type="project" value="UniProtKB-EC"/>
</dbReference>
<dbReference type="Pfam" id="PF01634">
    <property type="entry name" value="HisG"/>
    <property type="match status" value="1"/>
</dbReference>
<reference evidence="16" key="1">
    <citation type="submission" date="2018-06" db="EMBL/GenBank/DDBJ databases">
        <authorList>
            <person name="Zhirakovskaya E."/>
        </authorList>
    </citation>
    <scope>NUCLEOTIDE SEQUENCE</scope>
</reference>
<evidence type="ECO:0000256" key="14">
    <source>
        <dbReference type="ARBA" id="ARBA00024861"/>
    </source>
</evidence>
<dbReference type="PANTHER" id="PTHR21403">
    <property type="entry name" value="ATP PHOSPHORIBOSYLTRANSFERASE ATP-PRTASE"/>
    <property type="match status" value="1"/>
</dbReference>
<dbReference type="PROSITE" id="PS01316">
    <property type="entry name" value="ATP_P_PHORIBOSYLTR"/>
    <property type="match status" value="1"/>
</dbReference>
<dbReference type="PANTHER" id="PTHR21403:SF8">
    <property type="entry name" value="ATP PHOSPHORIBOSYLTRANSFERASE"/>
    <property type="match status" value="1"/>
</dbReference>
<organism evidence="16">
    <name type="scientific">hydrothermal vent metagenome</name>
    <dbReference type="NCBI Taxonomy" id="652676"/>
    <lineage>
        <taxon>unclassified sequences</taxon>
        <taxon>metagenomes</taxon>
        <taxon>ecological metagenomes</taxon>
    </lineage>
</organism>
<dbReference type="UniPathway" id="UPA00031">
    <property type="reaction ID" value="UER00006"/>
</dbReference>
<comment type="subcellular location">
    <subcellularLocation>
        <location evidence="2">Cytoplasm</location>
    </subcellularLocation>
</comment>